<evidence type="ECO:0000256" key="1">
    <source>
        <dbReference type="ARBA" id="ARBA00001974"/>
    </source>
</evidence>
<sequence length="385" mass="43201">MDFSLSFEQEALVDSLREFVEKELYPHENIVEELRKVPEDIAQDIRQKAKDAGFMAMNMPEELGGPGLDHQTLAQAERIMGRPSAALSLLIKRPTKILLKCQGDQIDDYLMPAIRGEKTDAFALTEPGAGSDARGIVTKAVRDGGGWVINGVKQFISHADDSDFIILIAVTGTDETPKGPRKRFTAFLLDCDLPGLRIEPMKSICTRGYNPNMVYLENVRVPDSKILGNEGEGFDMANDWLYGGRVNLSAHCVGRAERIYEMSCDWAANRKAFGKTIGEFQGTGFKIADMAIDIRLGDLMVKEAAWKLDQGLMDRSQASMVNLYCSEMVYRVADNAVQIFGGMGMMEDFPIQRFWRDARIERIWEGTSEIHRDIIAKDILRPYRS</sequence>
<proteinExistence type="inferred from homology"/>
<dbReference type="InterPro" id="IPR050741">
    <property type="entry name" value="Acyl-CoA_dehydrogenase"/>
</dbReference>
<dbReference type="InterPro" id="IPR006089">
    <property type="entry name" value="Acyl-CoA_DH_CS"/>
</dbReference>
<dbReference type="RefSeq" id="WP_109461345.1">
    <property type="nucleotide sequence ID" value="NZ_QFBC01000017.1"/>
</dbReference>
<dbReference type="SUPFAM" id="SSF47203">
    <property type="entry name" value="Acyl-CoA dehydrogenase C-terminal domain-like"/>
    <property type="match status" value="1"/>
</dbReference>
<feature type="domain" description="Acyl-CoA dehydrogenase/oxidase C-terminal" evidence="8">
    <location>
        <begin position="231"/>
        <end position="379"/>
    </location>
</feature>
<dbReference type="Gene3D" id="1.20.140.10">
    <property type="entry name" value="Butyryl-CoA Dehydrogenase, subunit A, domain 3"/>
    <property type="match status" value="1"/>
</dbReference>
<dbReference type="AlphaFoldDB" id="A0A2U2DJ15"/>
<dbReference type="FunFam" id="1.20.140.10:FF:000001">
    <property type="entry name" value="Acyl-CoA dehydrogenase"/>
    <property type="match status" value="1"/>
</dbReference>
<dbReference type="PIRSF" id="PIRSF016578">
    <property type="entry name" value="HsaA"/>
    <property type="match status" value="1"/>
</dbReference>
<dbReference type="GO" id="GO:0050660">
    <property type="term" value="F:flavin adenine dinucleotide binding"/>
    <property type="evidence" value="ECO:0007669"/>
    <property type="project" value="InterPro"/>
</dbReference>
<protein>
    <recommendedName>
        <fullName evidence="3">Medium-chain specific acyl-CoA dehydrogenase, mitochondrial</fullName>
    </recommendedName>
</protein>
<feature type="domain" description="Acyl-CoA dehydrogenase/oxidase N-terminal" evidence="10">
    <location>
        <begin position="8"/>
        <end position="116"/>
    </location>
</feature>
<comment type="similarity">
    <text evidence="2 7">Belongs to the acyl-CoA dehydrogenase family.</text>
</comment>
<dbReference type="Pfam" id="PF02770">
    <property type="entry name" value="Acyl-CoA_dh_M"/>
    <property type="match status" value="1"/>
</dbReference>
<keyword evidence="4 7" id="KW-0285">Flavoprotein</keyword>
<dbReference type="PANTHER" id="PTHR48083">
    <property type="entry name" value="MEDIUM-CHAIN SPECIFIC ACYL-COA DEHYDROGENASE, MITOCHONDRIAL-RELATED"/>
    <property type="match status" value="1"/>
</dbReference>
<evidence type="ECO:0000256" key="4">
    <source>
        <dbReference type="ARBA" id="ARBA00022630"/>
    </source>
</evidence>
<keyword evidence="6 7" id="KW-0560">Oxidoreductase</keyword>
<dbReference type="Pfam" id="PF02771">
    <property type="entry name" value="Acyl-CoA_dh_N"/>
    <property type="match status" value="1"/>
</dbReference>
<dbReference type="InterPro" id="IPR006091">
    <property type="entry name" value="Acyl-CoA_Oxase/DH_mid-dom"/>
</dbReference>
<dbReference type="InterPro" id="IPR013786">
    <property type="entry name" value="AcylCoA_DH/ox_N"/>
</dbReference>
<accession>A0A2U2DJ15</accession>
<evidence type="ECO:0000256" key="3">
    <source>
        <dbReference type="ARBA" id="ARBA00019125"/>
    </source>
</evidence>
<evidence type="ECO:0000259" key="10">
    <source>
        <dbReference type="Pfam" id="PF02771"/>
    </source>
</evidence>
<evidence type="ECO:0000259" key="9">
    <source>
        <dbReference type="Pfam" id="PF02770"/>
    </source>
</evidence>
<dbReference type="PROSITE" id="PS00073">
    <property type="entry name" value="ACYL_COA_DH_2"/>
    <property type="match status" value="1"/>
</dbReference>
<evidence type="ECO:0000256" key="6">
    <source>
        <dbReference type="ARBA" id="ARBA00023002"/>
    </source>
</evidence>
<dbReference type="FunFam" id="2.40.110.10:FF:000002">
    <property type="entry name" value="Acyl-CoA dehydrogenase fadE12"/>
    <property type="match status" value="1"/>
</dbReference>
<dbReference type="Gene3D" id="2.40.110.10">
    <property type="entry name" value="Butyryl-CoA Dehydrogenase, subunit A, domain 2"/>
    <property type="match status" value="1"/>
</dbReference>
<reference evidence="11 12" key="1">
    <citation type="submission" date="2018-05" db="EMBL/GenBank/DDBJ databases">
        <title>The draft genome of strain NS-104.</title>
        <authorList>
            <person name="Hang P."/>
            <person name="Jiang J."/>
        </authorList>
    </citation>
    <scope>NUCLEOTIDE SEQUENCE [LARGE SCALE GENOMIC DNA]</scope>
    <source>
        <strain evidence="11 12">NS-104</strain>
    </source>
</reference>
<gene>
    <name evidence="11" type="ORF">DEM27_26955</name>
</gene>
<evidence type="ECO:0000256" key="7">
    <source>
        <dbReference type="RuleBase" id="RU362125"/>
    </source>
</evidence>
<dbReference type="InterPro" id="IPR009100">
    <property type="entry name" value="AcylCoA_DH/oxidase_NM_dom_sf"/>
</dbReference>
<feature type="domain" description="Acyl-CoA oxidase/dehydrogenase middle" evidence="9">
    <location>
        <begin position="121"/>
        <end position="219"/>
    </location>
</feature>
<dbReference type="GO" id="GO:0003995">
    <property type="term" value="F:acyl-CoA dehydrogenase activity"/>
    <property type="evidence" value="ECO:0007669"/>
    <property type="project" value="InterPro"/>
</dbReference>
<dbReference type="InterPro" id="IPR009075">
    <property type="entry name" value="AcylCo_DH/oxidase_C"/>
</dbReference>
<name>A0A2U2DJ15_9HYPH</name>
<dbReference type="PANTHER" id="PTHR48083:SF2">
    <property type="entry name" value="MEDIUM-CHAIN SPECIFIC ACYL-COA DEHYDROGENASE, MITOCHONDRIAL"/>
    <property type="match status" value="1"/>
</dbReference>
<dbReference type="Pfam" id="PF00441">
    <property type="entry name" value="Acyl-CoA_dh_1"/>
    <property type="match status" value="1"/>
</dbReference>
<organism evidence="11 12">
    <name type="scientific">Metarhizobium album</name>
    <dbReference type="NCBI Taxonomy" id="2182425"/>
    <lineage>
        <taxon>Bacteria</taxon>
        <taxon>Pseudomonadati</taxon>
        <taxon>Pseudomonadota</taxon>
        <taxon>Alphaproteobacteria</taxon>
        <taxon>Hyphomicrobiales</taxon>
        <taxon>Rhizobiaceae</taxon>
        <taxon>Metarhizobium</taxon>
    </lineage>
</organism>
<dbReference type="Proteomes" id="UP000245252">
    <property type="component" value="Unassembled WGS sequence"/>
</dbReference>
<evidence type="ECO:0000313" key="11">
    <source>
        <dbReference type="EMBL" id="PWE53304.1"/>
    </source>
</evidence>
<dbReference type="GO" id="GO:0005737">
    <property type="term" value="C:cytoplasm"/>
    <property type="evidence" value="ECO:0007669"/>
    <property type="project" value="TreeGrafter"/>
</dbReference>
<comment type="cofactor">
    <cofactor evidence="1 7">
        <name>FAD</name>
        <dbReference type="ChEBI" id="CHEBI:57692"/>
    </cofactor>
</comment>
<dbReference type="PROSITE" id="PS00072">
    <property type="entry name" value="ACYL_COA_DH_1"/>
    <property type="match status" value="1"/>
</dbReference>
<dbReference type="EMBL" id="QFBC01000017">
    <property type="protein sequence ID" value="PWE53304.1"/>
    <property type="molecule type" value="Genomic_DNA"/>
</dbReference>
<evidence type="ECO:0000256" key="5">
    <source>
        <dbReference type="ARBA" id="ARBA00022827"/>
    </source>
</evidence>
<dbReference type="InterPro" id="IPR046373">
    <property type="entry name" value="Acyl-CoA_Oxase/DH_mid-dom_sf"/>
</dbReference>
<dbReference type="Gene3D" id="1.10.540.10">
    <property type="entry name" value="Acyl-CoA dehydrogenase/oxidase, N-terminal domain"/>
    <property type="match status" value="1"/>
</dbReference>
<evidence type="ECO:0000256" key="2">
    <source>
        <dbReference type="ARBA" id="ARBA00009347"/>
    </source>
</evidence>
<evidence type="ECO:0000313" key="12">
    <source>
        <dbReference type="Proteomes" id="UP000245252"/>
    </source>
</evidence>
<dbReference type="InterPro" id="IPR036250">
    <property type="entry name" value="AcylCo_DH-like_C"/>
</dbReference>
<dbReference type="OrthoDB" id="9775090at2"/>
<evidence type="ECO:0000259" key="8">
    <source>
        <dbReference type="Pfam" id="PF00441"/>
    </source>
</evidence>
<dbReference type="GO" id="GO:0033539">
    <property type="term" value="P:fatty acid beta-oxidation using acyl-CoA dehydrogenase"/>
    <property type="evidence" value="ECO:0007669"/>
    <property type="project" value="TreeGrafter"/>
</dbReference>
<keyword evidence="12" id="KW-1185">Reference proteome</keyword>
<dbReference type="InterPro" id="IPR037069">
    <property type="entry name" value="AcylCoA_DH/ox_N_sf"/>
</dbReference>
<keyword evidence="5 7" id="KW-0274">FAD</keyword>
<comment type="caution">
    <text evidence="11">The sequence shown here is derived from an EMBL/GenBank/DDBJ whole genome shotgun (WGS) entry which is preliminary data.</text>
</comment>
<dbReference type="SUPFAM" id="SSF56645">
    <property type="entry name" value="Acyl-CoA dehydrogenase NM domain-like"/>
    <property type="match status" value="1"/>
</dbReference>